<evidence type="ECO:0000256" key="2">
    <source>
        <dbReference type="ARBA" id="ARBA00022801"/>
    </source>
</evidence>
<feature type="compositionally biased region" description="Low complexity" evidence="3">
    <location>
        <begin position="480"/>
        <end position="496"/>
    </location>
</feature>
<keyword evidence="2" id="KW-0378">Hydrolase</keyword>
<evidence type="ECO:0000256" key="3">
    <source>
        <dbReference type="SAM" id="MobiDB-lite"/>
    </source>
</evidence>
<evidence type="ECO:0000259" key="4">
    <source>
        <dbReference type="SMART" id="SM00474"/>
    </source>
</evidence>
<dbReference type="Gene3D" id="3.30.420.10">
    <property type="entry name" value="Ribonuclease H-like superfamily/Ribonuclease H"/>
    <property type="match status" value="1"/>
</dbReference>
<reference evidence="5 6" key="1">
    <citation type="journal article" date="2024" name="Commun. Biol.">
        <title>Comparative genomic analysis of thermophilic fungi reveals convergent evolutionary adaptations and gene losses.</title>
        <authorList>
            <person name="Steindorff A.S."/>
            <person name="Aguilar-Pontes M.V."/>
            <person name="Robinson A.J."/>
            <person name="Andreopoulos B."/>
            <person name="LaButti K."/>
            <person name="Kuo A."/>
            <person name="Mondo S."/>
            <person name="Riley R."/>
            <person name="Otillar R."/>
            <person name="Haridas S."/>
            <person name="Lipzen A."/>
            <person name="Grimwood J."/>
            <person name="Schmutz J."/>
            <person name="Clum A."/>
            <person name="Reid I.D."/>
            <person name="Moisan M.C."/>
            <person name="Butler G."/>
            <person name="Nguyen T.T.M."/>
            <person name="Dewar K."/>
            <person name="Conant G."/>
            <person name="Drula E."/>
            <person name="Henrissat B."/>
            <person name="Hansel C."/>
            <person name="Singer S."/>
            <person name="Hutchinson M.I."/>
            <person name="de Vries R.P."/>
            <person name="Natvig D.O."/>
            <person name="Powell A.J."/>
            <person name="Tsang A."/>
            <person name="Grigoriev I.V."/>
        </authorList>
    </citation>
    <scope>NUCLEOTIDE SEQUENCE [LARGE SCALE GENOMIC DNA]</scope>
    <source>
        <strain evidence="5 6">ATCC 22073</strain>
    </source>
</reference>
<feature type="compositionally biased region" description="Low complexity" evidence="3">
    <location>
        <begin position="456"/>
        <end position="471"/>
    </location>
</feature>
<gene>
    <name evidence="5" type="ORF">VTJ83DRAFT_3438</name>
</gene>
<name>A0ABR4DG66_9PEZI</name>
<evidence type="ECO:0000313" key="5">
    <source>
        <dbReference type="EMBL" id="KAL2268592.1"/>
    </source>
</evidence>
<dbReference type="SMART" id="SM00474">
    <property type="entry name" value="35EXOc"/>
    <property type="match status" value="1"/>
</dbReference>
<dbReference type="InterPro" id="IPR036397">
    <property type="entry name" value="RNaseH_sf"/>
</dbReference>
<proteinExistence type="predicted"/>
<evidence type="ECO:0000313" key="6">
    <source>
        <dbReference type="Proteomes" id="UP001600064"/>
    </source>
</evidence>
<dbReference type="InterPro" id="IPR051132">
    <property type="entry name" value="3-5_Exonuclease_domain"/>
</dbReference>
<evidence type="ECO:0000256" key="1">
    <source>
        <dbReference type="ARBA" id="ARBA00022722"/>
    </source>
</evidence>
<comment type="caution">
    <text evidence="5">The sequence shown here is derived from an EMBL/GenBank/DDBJ whole genome shotgun (WGS) entry which is preliminary data.</text>
</comment>
<dbReference type="InterPro" id="IPR012337">
    <property type="entry name" value="RNaseH-like_sf"/>
</dbReference>
<sequence length="519" mass="55383">MRGTGSFCICRRRSRSSLAPLSSLPTRARHLLSRQGGAERMASRKPVHQVWHVSRGIVFSGGTTVVYPRLPPPARCYSPSAAAAAVSEEPGPASMPTVPSSPSPAAAVSAAHEPPAAVKSEVVTALLETRTVAAASVSNATVTASSSTITSTTAVLVEEAERKDGPSAAKKPVDKPNPEKTAPVVPPYTPLDYKIPDKAFQNARNAPPGSPQSFWNYSLYRGPSETGALDAKVKVHYCTSSRTTERVVKEHFSHEKVLGFDLEWMSNANRYSGPRKNVSLIQLASPSRIGLFHVAAFPRNDTLVPPALRALLEDPGITKVGCWIKGDCTRVANHLDVRVRGQLEISHLYKLVKYSQTGEYGQINKKLVRLAAQVEECLGLPLSKEVDVRMSDWSKPLNMAQILYSSSDVYASVQLYHVLNHHRQQLALVPPLPHHAELDLPIPFVVQPSPEKPEAAAKAAAKSGQDGQAQAVTDAGVPQEGSASGAPSVAAAPSVPAEEHVAPNEIDPAAGTGLTNLAE</sequence>
<dbReference type="Pfam" id="PF01612">
    <property type="entry name" value="DNA_pol_A_exo1"/>
    <property type="match status" value="1"/>
</dbReference>
<feature type="region of interest" description="Disordered" evidence="3">
    <location>
        <begin position="451"/>
        <end position="519"/>
    </location>
</feature>
<dbReference type="PANTHER" id="PTHR13620">
    <property type="entry name" value="3-5 EXONUCLEASE"/>
    <property type="match status" value="1"/>
</dbReference>
<feature type="region of interest" description="Disordered" evidence="3">
    <location>
        <begin position="88"/>
        <end position="112"/>
    </location>
</feature>
<dbReference type="GeneID" id="98124460"/>
<dbReference type="PANTHER" id="PTHR13620:SF104">
    <property type="entry name" value="EXONUCLEASE 3'-5' DOMAIN-CONTAINING PROTEIN 2"/>
    <property type="match status" value="1"/>
</dbReference>
<dbReference type="Proteomes" id="UP001600064">
    <property type="component" value="Unassembled WGS sequence"/>
</dbReference>
<dbReference type="EMBL" id="JAZGUE010000003">
    <property type="protein sequence ID" value="KAL2268592.1"/>
    <property type="molecule type" value="Genomic_DNA"/>
</dbReference>
<dbReference type="InterPro" id="IPR002562">
    <property type="entry name" value="3'-5'_exonuclease_dom"/>
</dbReference>
<feature type="region of interest" description="Disordered" evidence="3">
    <location>
        <begin position="157"/>
        <end position="188"/>
    </location>
</feature>
<organism evidence="5 6">
    <name type="scientific">Remersonia thermophila</name>
    <dbReference type="NCBI Taxonomy" id="72144"/>
    <lineage>
        <taxon>Eukaryota</taxon>
        <taxon>Fungi</taxon>
        <taxon>Dikarya</taxon>
        <taxon>Ascomycota</taxon>
        <taxon>Pezizomycotina</taxon>
        <taxon>Sordariomycetes</taxon>
        <taxon>Sordariomycetidae</taxon>
        <taxon>Sordariales</taxon>
        <taxon>Sordariales incertae sedis</taxon>
        <taxon>Remersonia</taxon>
    </lineage>
</organism>
<dbReference type="RefSeq" id="XP_070867316.1">
    <property type="nucleotide sequence ID" value="XM_071009816.1"/>
</dbReference>
<feature type="domain" description="3'-5' exonuclease" evidence="4">
    <location>
        <begin position="235"/>
        <end position="424"/>
    </location>
</feature>
<dbReference type="SUPFAM" id="SSF53098">
    <property type="entry name" value="Ribonuclease H-like"/>
    <property type="match status" value="1"/>
</dbReference>
<keyword evidence="1" id="KW-0540">Nuclease</keyword>
<keyword evidence="6" id="KW-1185">Reference proteome</keyword>
<dbReference type="CDD" id="cd06141">
    <property type="entry name" value="WRN_exo"/>
    <property type="match status" value="1"/>
</dbReference>
<protein>
    <recommendedName>
        <fullName evidence="4">3'-5' exonuclease domain-containing protein</fullName>
    </recommendedName>
</protein>
<accession>A0ABR4DG66</accession>
<feature type="compositionally biased region" description="Basic and acidic residues" evidence="3">
    <location>
        <begin position="159"/>
        <end position="178"/>
    </location>
</feature>